<name>A0A0G1DJZ9_9BACT</name>
<evidence type="ECO:0000313" key="1">
    <source>
        <dbReference type="EMBL" id="KKS98160.1"/>
    </source>
</evidence>
<accession>A0A0G1DJZ9</accession>
<protein>
    <submittedName>
        <fullName evidence="1">Uncharacterized protein</fullName>
    </submittedName>
</protein>
<dbReference type="STRING" id="1618443.UV73_C0003G0102"/>
<evidence type="ECO:0000313" key="2">
    <source>
        <dbReference type="Proteomes" id="UP000034894"/>
    </source>
</evidence>
<reference evidence="1 2" key="1">
    <citation type="journal article" date="2015" name="Nature">
        <title>rRNA introns, odd ribosomes, and small enigmatic genomes across a large radiation of phyla.</title>
        <authorList>
            <person name="Brown C.T."/>
            <person name="Hug L.A."/>
            <person name="Thomas B.C."/>
            <person name="Sharon I."/>
            <person name="Castelle C.J."/>
            <person name="Singh A."/>
            <person name="Wilkins M.J."/>
            <person name="Williams K.H."/>
            <person name="Banfield J.F."/>
        </authorList>
    </citation>
    <scope>NUCLEOTIDE SEQUENCE [LARGE SCALE GENOMIC DNA]</scope>
</reference>
<dbReference type="InterPro" id="IPR045660">
    <property type="entry name" value="DUF6390"/>
</dbReference>
<proteinExistence type="predicted"/>
<gene>
    <name evidence="1" type="ORF">UV73_C0003G0102</name>
</gene>
<comment type="caution">
    <text evidence="1">The sequence shown here is derived from an EMBL/GenBank/DDBJ whole genome shotgun (WGS) entry which is preliminary data.</text>
</comment>
<dbReference type="Proteomes" id="UP000034894">
    <property type="component" value="Unassembled WGS sequence"/>
</dbReference>
<organism evidence="1 2">
    <name type="scientific">Candidatus Gottesmanbacteria bacterium GW2011_GWA2_43_14</name>
    <dbReference type="NCBI Taxonomy" id="1618443"/>
    <lineage>
        <taxon>Bacteria</taxon>
        <taxon>Candidatus Gottesmaniibacteriota</taxon>
    </lineage>
</organism>
<sequence>MFSDQKTAASSSSGIFLCSRYAYPPNSLSLCGPLNKKKDMAYYSETAILDLGASEILGNFSTLYPYLCLIAYQNNFSDPFDPLVVEAYWLGNQLLEKVRIKSYADHLIDKMELKKKSPGELKRLVNFFPRSPKPHHSFHVLAVWRRTGHLNIPHTLETMDACLINWGKIIAFNEDGTIKVTTQKLEDVAGKLHLTKKITRNIKYQGKSDALKSDLVKGDYLSYHWGYFCQKLEVRQLINLKYYTNLSLQVINS</sequence>
<dbReference type="AlphaFoldDB" id="A0A0G1DJZ9"/>
<dbReference type="Pfam" id="PF19927">
    <property type="entry name" value="DUF6390"/>
    <property type="match status" value="1"/>
</dbReference>
<dbReference type="EMBL" id="LCFP01000003">
    <property type="protein sequence ID" value="KKS98160.1"/>
    <property type="molecule type" value="Genomic_DNA"/>
</dbReference>